<evidence type="ECO:0000256" key="7">
    <source>
        <dbReference type="SAM" id="Phobius"/>
    </source>
</evidence>
<evidence type="ECO:0000256" key="2">
    <source>
        <dbReference type="ARBA" id="ARBA00006679"/>
    </source>
</evidence>
<gene>
    <name evidence="8" type="ORF">A1507_03145</name>
</gene>
<feature type="transmembrane region" description="Helical" evidence="7">
    <location>
        <begin position="99"/>
        <end position="116"/>
    </location>
</feature>
<name>A0A177N3B7_9GAMM</name>
<evidence type="ECO:0000256" key="3">
    <source>
        <dbReference type="ARBA" id="ARBA00022475"/>
    </source>
</evidence>
<dbReference type="GO" id="GO:0005886">
    <property type="term" value="C:plasma membrane"/>
    <property type="evidence" value="ECO:0007669"/>
    <property type="project" value="UniProtKB-SubCell"/>
</dbReference>
<dbReference type="InterPro" id="IPR032808">
    <property type="entry name" value="DoxX"/>
</dbReference>
<evidence type="ECO:0000256" key="6">
    <source>
        <dbReference type="ARBA" id="ARBA00023136"/>
    </source>
</evidence>
<protein>
    <recommendedName>
        <fullName evidence="10">DoxX family protein</fullName>
    </recommendedName>
</protein>
<dbReference type="PANTHER" id="PTHR33452">
    <property type="entry name" value="OXIDOREDUCTASE CATD-RELATED"/>
    <property type="match status" value="1"/>
</dbReference>
<dbReference type="InterPro" id="IPR051907">
    <property type="entry name" value="DoxX-like_oxidoreductase"/>
</dbReference>
<proteinExistence type="inferred from homology"/>
<reference evidence="8 9" key="1">
    <citation type="submission" date="2016-03" db="EMBL/GenBank/DDBJ databases">
        <authorList>
            <person name="Ploux O."/>
        </authorList>
    </citation>
    <scope>NUCLEOTIDE SEQUENCE [LARGE SCALE GENOMIC DNA]</scope>
    <source>
        <strain evidence="8 9">R-45378</strain>
    </source>
</reference>
<keyword evidence="4 7" id="KW-0812">Transmembrane</keyword>
<keyword evidence="6 7" id="KW-0472">Membrane</keyword>
<evidence type="ECO:0000256" key="5">
    <source>
        <dbReference type="ARBA" id="ARBA00022989"/>
    </source>
</evidence>
<evidence type="ECO:0000256" key="1">
    <source>
        <dbReference type="ARBA" id="ARBA00004651"/>
    </source>
</evidence>
<dbReference type="EMBL" id="LUUJ01000110">
    <property type="protein sequence ID" value="OAI12487.1"/>
    <property type="molecule type" value="Genomic_DNA"/>
</dbReference>
<organism evidence="8 9">
    <name type="scientific">Methylomonas koyamae</name>
    <dbReference type="NCBI Taxonomy" id="702114"/>
    <lineage>
        <taxon>Bacteria</taxon>
        <taxon>Pseudomonadati</taxon>
        <taxon>Pseudomonadota</taxon>
        <taxon>Gammaproteobacteria</taxon>
        <taxon>Methylococcales</taxon>
        <taxon>Methylococcaceae</taxon>
        <taxon>Methylomonas</taxon>
    </lineage>
</organism>
<sequence length="158" mass="17539">MNTLISHPAPAAPGKAANTLSQRLFRMLTPLTDLLLRAWVGYAFWISGWIKLNSWDSTLYLFRFEYAVPLLPSPMAAVLATAIELLGPLCLFLGLYARMAAALLFGFNIVALVSYPELGAAGLEQHRIWGLLLLALIAHGPGSWSLDFCWAHFRRRPD</sequence>
<keyword evidence="5 7" id="KW-1133">Transmembrane helix</keyword>
<evidence type="ECO:0000256" key="4">
    <source>
        <dbReference type="ARBA" id="ARBA00022692"/>
    </source>
</evidence>
<dbReference type="RefSeq" id="WP_064042039.1">
    <property type="nucleotide sequence ID" value="NZ_LUUJ01000110.1"/>
</dbReference>
<dbReference type="AlphaFoldDB" id="A0A177N3B7"/>
<keyword evidence="3" id="KW-1003">Cell membrane</keyword>
<dbReference type="Pfam" id="PF07681">
    <property type="entry name" value="DoxX"/>
    <property type="match status" value="1"/>
</dbReference>
<feature type="transmembrane region" description="Helical" evidence="7">
    <location>
        <begin position="128"/>
        <end position="153"/>
    </location>
</feature>
<comment type="caution">
    <text evidence="8">The sequence shown here is derived from an EMBL/GenBank/DDBJ whole genome shotgun (WGS) entry which is preliminary data.</text>
</comment>
<comment type="similarity">
    <text evidence="2">Belongs to the DoxX family.</text>
</comment>
<comment type="subcellular location">
    <subcellularLocation>
        <location evidence="1">Cell membrane</location>
        <topology evidence="1">Multi-pass membrane protein</topology>
    </subcellularLocation>
</comment>
<evidence type="ECO:0000313" key="8">
    <source>
        <dbReference type="EMBL" id="OAI12487.1"/>
    </source>
</evidence>
<feature type="transmembrane region" description="Helical" evidence="7">
    <location>
        <begin position="34"/>
        <end position="50"/>
    </location>
</feature>
<feature type="transmembrane region" description="Helical" evidence="7">
    <location>
        <begin position="70"/>
        <end position="92"/>
    </location>
</feature>
<dbReference type="PANTHER" id="PTHR33452:SF1">
    <property type="entry name" value="INNER MEMBRANE PROTEIN YPHA-RELATED"/>
    <property type="match status" value="1"/>
</dbReference>
<accession>A0A177N3B7</accession>
<evidence type="ECO:0008006" key="10">
    <source>
        <dbReference type="Google" id="ProtNLM"/>
    </source>
</evidence>
<dbReference type="Proteomes" id="UP000077857">
    <property type="component" value="Unassembled WGS sequence"/>
</dbReference>
<evidence type="ECO:0000313" key="9">
    <source>
        <dbReference type="Proteomes" id="UP000077857"/>
    </source>
</evidence>